<dbReference type="InterPro" id="IPR041588">
    <property type="entry name" value="Integrase_H2C2"/>
</dbReference>
<dbReference type="GO" id="GO:0003887">
    <property type="term" value="F:DNA-directed DNA polymerase activity"/>
    <property type="evidence" value="ECO:0007669"/>
    <property type="project" value="UniProtKB-KW"/>
</dbReference>
<dbReference type="InterPro" id="IPR016197">
    <property type="entry name" value="Chromo-like_dom_sf"/>
</dbReference>
<dbReference type="GO" id="GO:0004190">
    <property type="term" value="F:aspartic-type endopeptidase activity"/>
    <property type="evidence" value="ECO:0007669"/>
    <property type="project" value="UniProtKB-KW"/>
</dbReference>
<dbReference type="InterPro" id="IPR056924">
    <property type="entry name" value="SH3_Tf2-1"/>
</dbReference>
<dbReference type="InterPro" id="IPR023779">
    <property type="entry name" value="Chromodomain_CS"/>
</dbReference>
<reference evidence="22" key="2">
    <citation type="submission" date="2014-05" db="EMBL/GenBank/DDBJ databases">
        <title>The genome and life-stage specific transcriptomes of Globodera pallida elucidate key aspects of plant parasitism by a cyst nematode.</title>
        <authorList>
            <person name="Cotton J.A."/>
            <person name="Lilley C.J."/>
            <person name="Jones L.M."/>
            <person name="Kikuchi T."/>
            <person name="Reid A.J."/>
            <person name="Thorpe P."/>
            <person name="Tsai I.J."/>
            <person name="Beasley H."/>
            <person name="Blok V."/>
            <person name="Cock P.J.A."/>
            <person name="Van den Akker S.E."/>
            <person name="Holroyd N."/>
            <person name="Hunt M."/>
            <person name="Mantelin S."/>
            <person name="Naghra H."/>
            <person name="Pain A."/>
            <person name="Palomares-Rius J.E."/>
            <person name="Zarowiecki M."/>
            <person name="Berriman M."/>
            <person name="Jones J.T."/>
            <person name="Urwin P.E."/>
        </authorList>
    </citation>
    <scope>NUCLEOTIDE SEQUENCE [LARGE SCALE GENOMIC DNA]</scope>
    <source>
        <strain evidence="22">Lindley</strain>
    </source>
</reference>
<keyword evidence="10" id="KW-0378">Hydrolase</keyword>
<evidence type="ECO:0000256" key="11">
    <source>
        <dbReference type="ARBA" id="ARBA00022842"/>
    </source>
</evidence>
<keyword evidence="6" id="KW-0540">Nuclease</keyword>
<evidence type="ECO:0000256" key="2">
    <source>
        <dbReference type="ARBA" id="ARBA00012493"/>
    </source>
</evidence>
<dbReference type="AlphaFoldDB" id="A0A183CPS5"/>
<evidence type="ECO:0000256" key="10">
    <source>
        <dbReference type="ARBA" id="ARBA00022801"/>
    </source>
</evidence>
<dbReference type="Pfam" id="PF17917">
    <property type="entry name" value="RT_RNaseH"/>
    <property type="match status" value="1"/>
</dbReference>
<keyword evidence="17" id="KW-0539">Nucleus</keyword>
<dbReference type="InterPro" id="IPR000953">
    <property type="entry name" value="Chromo/chromo_shadow_dom"/>
</dbReference>
<feature type="domain" description="Integrase catalytic" evidence="21">
    <location>
        <begin position="463"/>
        <end position="622"/>
    </location>
</feature>
<dbReference type="InterPro" id="IPR000477">
    <property type="entry name" value="RT_dom"/>
</dbReference>
<dbReference type="GO" id="GO:0046872">
    <property type="term" value="F:metal ion binding"/>
    <property type="evidence" value="ECO:0007669"/>
    <property type="project" value="UniProtKB-KW"/>
</dbReference>
<dbReference type="Pfam" id="PF24626">
    <property type="entry name" value="SH3_Tf2-1"/>
    <property type="match status" value="1"/>
</dbReference>
<dbReference type="GO" id="GO:0005634">
    <property type="term" value="C:nucleus"/>
    <property type="evidence" value="ECO:0007669"/>
    <property type="project" value="UniProtKB-SubCell"/>
</dbReference>
<dbReference type="PROSITE" id="PS00598">
    <property type="entry name" value="CHROMO_1"/>
    <property type="match status" value="1"/>
</dbReference>
<dbReference type="GO" id="GO:0006310">
    <property type="term" value="P:DNA recombination"/>
    <property type="evidence" value="ECO:0007669"/>
    <property type="project" value="UniProtKB-KW"/>
</dbReference>
<feature type="region of interest" description="Disordered" evidence="18">
    <location>
        <begin position="818"/>
        <end position="880"/>
    </location>
</feature>
<dbReference type="PRINTS" id="PR00504">
    <property type="entry name" value="CHROMODOMAIN"/>
</dbReference>
<feature type="domain" description="Chromo" evidence="19">
    <location>
        <begin position="764"/>
        <end position="823"/>
    </location>
</feature>
<dbReference type="InterPro" id="IPR043502">
    <property type="entry name" value="DNA/RNA_pol_sf"/>
</dbReference>
<dbReference type="EC" id="2.7.7.49" evidence="2"/>
<feature type="compositionally biased region" description="Basic and acidic residues" evidence="18">
    <location>
        <begin position="831"/>
        <end position="858"/>
    </location>
</feature>
<dbReference type="PROSITE" id="PS50013">
    <property type="entry name" value="CHROMO_2"/>
    <property type="match status" value="1"/>
</dbReference>
<sequence>MPFGLTNAPATFQNMMDAEFRDIKGVYVEIYIDDILIFSKNLEEHPAHVKEVLRRLQRIGLYCSLKKCSFHVPKVDYLGLVISGEAVEMQEEKVSAIKKWPVPKNVTDVQTFLGFANFYRRFIKGYTHIARPLYDLTMKGKPWEWNTETQASFEKMIQEFLQAPILLQPDQEKGFIIECDASDKATGAILSQYGADDKLHPVAFMSKSLSPAERNYDIFDKELLAIIKAFKEWRHLLEGTEIPVLLITDHKNLEYFMTSKVLTKRQNRWAVFLSEFNFQIKYRAGGLNGKADALSRRSDHDLEGGVIPQKPLLAPHIFINSAEETPTGMVSTAEIHNSIQTQLPSDEYIQSIWAFLSNQPEKAPAAVQKEFEDWKIRNDVLYRKGRIYVPNNNEIKRQILELHHDNKAAGHMGQAKTLELIKREYWWPSMKAFINKYVSSCDLCQRTKPINQRPLGELQPLELPSKPWQHISVDMIVKLPLSKGLDSILVIVDTLTKMAHFIPCTEKTTSPKLAELFMEHCWKLHGTPGTIVSDRGPTFASKFMKELYQALKIRPRLSTAYHPETDGQTERINQMVEAFLRTYVSFRQHDWASLLPFAEFAYNNSFHSSIGMTPFFANTARHPSIDGTPLEDGSVPEALAHAQRIHDNLEEAKASLTLSKERDKEYADKRRLEDPFIIGDKVWLSHDHISSNRPSIKLSHKRLGPFTILEAVGRNAYKLELPPSMTIHPVVNVSRLAKYEEDEIEGRVIEPPPPIETPEGEEEYEVELIQSSKVEKGTLKYLVKWKGYTSEHDSWEPVENLGNASELIQEFHKEHPEAIKEVPKVTRKRRHEETKEDSAAEEKEERPIRRSKRIKEAAGSKSPIKSFYFPPSCTEPTSYS</sequence>
<evidence type="ECO:0000256" key="4">
    <source>
        <dbReference type="ARBA" id="ARBA00022679"/>
    </source>
</evidence>
<evidence type="ECO:0000256" key="8">
    <source>
        <dbReference type="ARBA" id="ARBA00022750"/>
    </source>
</evidence>
<evidence type="ECO:0000259" key="19">
    <source>
        <dbReference type="PROSITE" id="PS50013"/>
    </source>
</evidence>
<reference evidence="22" key="1">
    <citation type="submission" date="2013-12" db="EMBL/GenBank/DDBJ databases">
        <authorList>
            <person name="Aslett M."/>
        </authorList>
    </citation>
    <scope>NUCLEOTIDE SEQUENCE [LARGE SCALE GENOMIC DNA]</scope>
    <source>
        <strain evidence="22">Lindley</strain>
    </source>
</reference>
<keyword evidence="16" id="KW-0233">DNA recombination</keyword>
<dbReference type="CDD" id="cd01647">
    <property type="entry name" value="RT_LTR"/>
    <property type="match status" value="1"/>
</dbReference>
<keyword evidence="7" id="KW-0479">Metal-binding</keyword>
<dbReference type="FunFam" id="3.30.420.10:FF:000032">
    <property type="entry name" value="Retrovirus-related Pol polyprotein from transposon 297-like Protein"/>
    <property type="match status" value="1"/>
</dbReference>
<evidence type="ECO:0000256" key="16">
    <source>
        <dbReference type="ARBA" id="ARBA00023172"/>
    </source>
</evidence>
<comment type="subcellular location">
    <subcellularLocation>
        <location evidence="1">Nucleus</location>
    </subcellularLocation>
</comment>
<dbReference type="InterPro" id="IPR012337">
    <property type="entry name" value="RNaseH-like_sf"/>
</dbReference>
<organism evidence="22 23">
    <name type="scientific">Globodera pallida</name>
    <name type="common">Potato cyst nematode worm</name>
    <name type="synonym">Heterodera pallida</name>
    <dbReference type="NCBI Taxonomy" id="36090"/>
    <lineage>
        <taxon>Eukaryota</taxon>
        <taxon>Metazoa</taxon>
        <taxon>Ecdysozoa</taxon>
        <taxon>Nematoda</taxon>
        <taxon>Chromadorea</taxon>
        <taxon>Rhabditida</taxon>
        <taxon>Tylenchina</taxon>
        <taxon>Tylenchomorpha</taxon>
        <taxon>Tylenchoidea</taxon>
        <taxon>Heteroderidae</taxon>
        <taxon>Heteroderinae</taxon>
        <taxon>Globodera</taxon>
    </lineage>
</organism>
<dbReference type="FunFam" id="3.30.70.270:FF:000020">
    <property type="entry name" value="Transposon Tf2-6 polyprotein-like Protein"/>
    <property type="match status" value="1"/>
</dbReference>
<dbReference type="SUPFAM" id="SSF56672">
    <property type="entry name" value="DNA/RNA polymerases"/>
    <property type="match status" value="1"/>
</dbReference>
<dbReference type="PANTHER" id="PTHR37984">
    <property type="entry name" value="PROTEIN CBG26694"/>
    <property type="match status" value="1"/>
</dbReference>
<dbReference type="InterPro" id="IPR017984">
    <property type="entry name" value="Chromo_dom_subgr"/>
</dbReference>
<evidence type="ECO:0000313" key="23">
    <source>
        <dbReference type="WBParaSite" id="GPLIN_001488300"/>
    </source>
</evidence>
<evidence type="ECO:0000256" key="3">
    <source>
        <dbReference type="ARBA" id="ARBA00022670"/>
    </source>
</evidence>
<dbReference type="GO" id="GO:0003677">
    <property type="term" value="F:DNA binding"/>
    <property type="evidence" value="ECO:0007669"/>
    <property type="project" value="UniProtKB-KW"/>
</dbReference>
<dbReference type="GO" id="GO:0003964">
    <property type="term" value="F:RNA-directed DNA polymerase activity"/>
    <property type="evidence" value="ECO:0007669"/>
    <property type="project" value="UniProtKB-KW"/>
</dbReference>
<evidence type="ECO:0000256" key="17">
    <source>
        <dbReference type="ARBA" id="ARBA00023242"/>
    </source>
</evidence>
<keyword evidence="3" id="KW-0645">Protease</keyword>
<accession>A0A183CPS5</accession>
<evidence type="ECO:0000256" key="7">
    <source>
        <dbReference type="ARBA" id="ARBA00022723"/>
    </source>
</evidence>
<dbReference type="Pfam" id="PF00078">
    <property type="entry name" value="RVT_1"/>
    <property type="match status" value="1"/>
</dbReference>
<dbReference type="Pfam" id="PF00385">
    <property type="entry name" value="Chromo"/>
    <property type="match status" value="1"/>
</dbReference>
<evidence type="ECO:0000259" key="21">
    <source>
        <dbReference type="PROSITE" id="PS50994"/>
    </source>
</evidence>
<dbReference type="Pfam" id="PF17921">
    <property type="entry name" value="Integrase_H2C2"/>
    <property type="match status" value="1"/>
</dbReference>
<keyword evidence="13" id="KW-0695">RNA-directed DNA polymerase</keyword>
<dbReference type="PROSITE" id="PS50878">
    <property type="entry name" value="RT_POL"/>
    <property type="match status" value="1"/>
</dbReference>
<dbReference type="Proteomes" id="UP000050741">
    <property type="component" value="Unassembled WGS sequence"/>
</dbReference>
<dbReference type="PANTHER" id="PTHR37984:SF5">
    <property type="entry name" value="PROTEIN NYNRIN-LIKE"/>
    <property type="match status" value="1"/>
</dbReference>
<dbReference type="InterPro" id="IPR001584">
    <property type="entry name" value="Integrase_cat-core"/>
</dbReference>
<dbReference type="InterPro" id="IPR023780">
    <property type="entry name" value="Chromo_domain"/>
</dbReference>
<evidence type="ECO:0000256" key="9">
    <source>
        <dbReference type="ARBA" id="ARBA00022759"/>
    </source>
</evidence>
<dbReference type="InterPro" id="IPR041373">
    <property type="entry name" value="RT_RNaseH"/>
</dbReference>
<dbReference type="Pfam" id="PF00665">
    <property type="entry name" value="rve"/>
    <property type="match status" value="1"/>
</dbReference>
<evidence type="ECO:0000256" key="5">
    <source>
        <dbReference type="ARBA" id="ARBA00022695"/>
    </source>
</evidence>
<evidence type="ECO:0000256" key="12">
    <source>
        <dbReference type="ARBA" id="ARBA00022908"/>
    </source>
</evidence>
<reference evidence="23" key="3">
    <citation type="submission" date="2016-06" db="UniProtKB">
        <authorList>
            <consortium name="WormBaseParasite"/>
        </authorList>
    </citation>
    <scope>IDENTIFICATION</scope>
</reference>
<dbReference type="GO" id="GO:0004519">
    <property type="term" value="F:endonuclease activity"/>
    <property type="evidence" value="ECO:0007669"/>
    <property type="project" value="UniProtKB-KW"/>
</dbReference>
<keyword evidence="14" id="KW-0239">DNA-directed DNA polymerase</keyword>
<dbReference type="CDD" id="cd09274">
    <property type="entry name" value="RNase_HI_RT_Ty3"/>
    <property type="match status" value="1"/>
</dbReference>
<keyword evidence="11" id="KW-0460">Magnesium</keyword>
<dbReference type="Gene3D" id="3.30.420.10">
    <property type="entry name" value="Ribonuclease H-like superfamily/Ribonuclease H"/>
    <property type="match status" value="1"/>
</dbReference>
<dbReference type="FunFam" id="1.10.340.70:FF:000001">
    <property type="entry name" value="Retrovirus-related Pol polyprotein from transposon gypsy-like Protein"/>
    <property type="match status" value="1"/>
</dbReference>
<feature type="domain" description="Reverse transcriptase" evidence="20">
    <location>
        <begin position="1"/>
        <end position="82"/>
    </location>
</feature>
<evidence type="ECO:0000256" key="1">
    <source>
        <dbReference type="ARBA" id="ARBA00004123"/>
    </source>
</evidence>
<evidence type="ECO:0000313" key="22">
    <source>
        <dbReference type="Proteomes" id="UP000050741"/>
    </source>
</evidence>
<dbReference type="SUPFAM" id="SSF53098">
    <property type="entry name" value="Ribonuclease H-like"/>
    <property type="match status" value="1"/>
</dbReference>
<dbReference type="FunFam" id="3.30.70.270:FF:000003">
    <property type="entry name" value="Transposon Ty3-G Gag-Pol polyprotein"/>
    <property type="match status" value="1"/>
</dbReference>
<dbReference type="InterPro" id="IPR043128">
    <property type="entry name" value="Rev_trsase/Diguanyl_cyclase"/>
</dbReference>
<dbReference type="InterPro" id="IPR036397">
    <property type="entry name" value="RNaseH_sf"/>
</dbReference>
<dbReference type="GO" id="GO:0015074">
    <property type="term" value="P:DNA integration"/>
    <property type="evidence" value="ECO:0007669"/>
    <property type="project" value="UniProtKB-KW"/>
</dbReference>
<keyword evidence="12" id="KW-0229">DNA integration</keyword>
<dbReference type="SUPFAM" id="SSF54160">
    <property type="entry name" value="Chromo domain-like"/>
    <property type="match status" value="1"/>
</dbReference>
<keyword evidence="9" id="KW-0255">Endonuclease</keyword>
<proteinExistence type="predicted"/>
<keyword evidence="5" id="KW-0548">Nucleotidyltransferase</keyword>
<evidence type="ECO:0000256" key="13">
    <source>
        <dbReference type="ARBA" id="ARBA00022918"/>
    </source>
</evidence>
<keyword evidence="22" id="KW-1185">Reference proteome</keyword>
<name>A0A183CPS5_GLOPA</name>
<evidence type="ECO:0000256" key="18">
    <source>
        <dbReference type="SAM" id="MobiDB-lite"/>
    </source>
</evidence>
<dbReference type="CDD" id="cd00024">
    <property type="entry name" value="CD_CSD"/>
    <property type="match status" value="1"/>
</dbReference>
<keyword evidence="4" id="KW-0808">Transferase</keyword>
<keyword evidence="8" id="KW-0064">Aspartyl protease</keyword>
<dbReference type="Gene3D" id="3.30.70.270">
    <property type="match status" value="2"/>
</dbReference>
<dbReference type="Gene3D" id="1.10.340.70">
    <property type="match status" value="1"/>
</dbReference>
<evidence type="ECO:0000256" key="6">
    <source>
        <dbReference type="ARBA" id="ARBA00022722"/>
    </source>
</evidence>
<evidence type="ECO:0000256" key="14">
    <source>
        <dbReference type="ARBA" id="ARBA00022932"/>
    </source>
</evidence>
<dbReference type="GO" id="GO:0006508">
    <property type="term" value="P:proteolysis"/>
    <property type="evidence" value="ECO:0007669"/>
    <property type="project" value="UniProtKB-KW"/>
</dbReference>
<dbReference type="SMART" id="SM00298">
    <property type="entry name" value="CHROMO"/>
    <property type="match status" value="1"/>
</dbReference>
<dbReference type="PROSITE" id="PS50994">
    <property type="entry name" value="INTEGRASE"/>
    <property type="match status" value="1"/>
</dbReference>
<dbReference type="InterPro" id="IPR050951">
    <property type="entry name" value="Retrovirus_Pol_polyprotein"/>
</dbReference>
<keyword evidence="15" id="KW-0238">DNA-binding</keyword>
<dbReference type="WBParaSite" id="GPLIN_001488300">
    <property type="protein sequence ID" value="GPLIN_001488300"/>
    <property type="gene ID" value="GPLIN_001488300"/>
</dbReference>
<evidence type="ECO:0000256" key="15">
    <source>
        <dbReference type="ARBA" id="ARBA00023125"/>
    </source>
</evidence>
<dbReference type="GO" id="GO:0042575">
    <property type="term" value="C:DNA polymerase complex"/>
    <property type="evidence" value="ECO:0007669"/>
    <property type="project" value="UniProtKB-ARBA"/>
</dbReference>
<evidence type="ECO:0000259" key="20">
    <source>
        <dbReference type="PROSITE" id="PS50878"/>
    </source>
</evidence>
<protein>
    <recommendedName>
        <fullName evidence="2">RNA-directed DNA polymerase</fullName>
        <ecNumber evidence="2">2.7.7.49</ecNumber>
    </recommendedName>
</protein>
<dbReference type="Gene3D" id="2.40.50.40">
    <property type="match status" value="1"/>
</dbReference>